<gene>
    <name evidence="9" type="ORF">EJP77_17375</name>
</gene>
<reference evidence="9 10" key="1">
    <citation type="submission" date="2018-12" db="EMBL/GenBank/DDBJ databases">
        <authorList>
            <person name="Sun L."/>
            <person name="Chen Z."/>
        </authorList>
    </citation>
    <scope>NUCLEOTIDE SEQUENCE [LARGE SCALE GENOMIC DNA]</scope>
    <source>
        <strain evidence="9 10">3-5-3</strain>
    </source>
</reference>
<evidence type="ECO:0000256" key="7">
    <source>
        <dbReference type="RuleBase" id="RU363032"/>
    </source>
</evidence>
<sequence>MKRFRKWGEIQVLWFAIPAMIPLTVFWILPMFYIIYLSMTDWDLMSPVKTFVGLENYTYLFKDPEFYQSLQTTLIFTVGSVIPTMIGGLLLALLLSSKLAGSGIYRAIIFSPWVTPTVAVSIVWAWIFEPRSGMANAILSELGMQTVPWLQNSVWAMVAILIVTIWKGLGWVMVFYLIALQSVPESLREAAHMDGAGRLTCFFKVTLPLISPTTFFLFIIQTIDSLQAYDQINILTQGGPAGSTRTVLYLYYQAAFDQFNVGQASAVALLLVVFTALFSLASMFMSRRSVHYLS</sequence>
<evidence type="ECO:0000259" key="8">
    <source>
        <dbReference type="PROSITE" id="PS50928"/>
    </source>
</evidence>
<evidence type="ECO:0000313" key="10">
    <source>
        <dbReference type="Proteomes" id="UP000272464"/>
    </source>
</evidence>
<feature type="transmembrane region" description="Helical" evidence="7">
    <location>
        <begin position="74"/>
        <end position="95"/>
    </location>
</feature>
<evidence type="ECO:0000256" key="5">
    <source>
        <dbReference type="ARBA" id="ARBA00022989"/>
    </source>
</evidence>
<dbReference type="AlphaFoldDB" id="A0A433X335"/>
<name>A0A433X335_9BACL</name>
<feature type="transmembrane region" description="Helical" evidence="7">
    <location>
        <begin position="107"/>
        <end position="127"/>
    </location>
</feature>
<evidence type="ECO:0000256" key="4">
    <source>
        <dbReference type="ARBA" id="ARBA00022692"/>
    </source>
</evidence>
<dbReference type="PROSITE" id="PS50928">
    <property type="entry name" value="ABC_TM1"/>
    <property type="match status" value="1"/>
</dbReference>
<dbReference type="PANTHER" id="PTHR30193:SF37">
    <property type="entry name" value="INNER MEMBRANE ABC TRANSPORTER PERMEASE PROTEIN YCJO"/>
    <property type="match status" value="1"/>
</dbReference>
<dbReference type="Pfam" id="PF00528">
    <property type="entry name" value="BPD_transp_1"/>
    <property type="match status" value="1"/>
</dbReference>
<dbReference type="CDD" id="cd06261">
    <property type="entry name" value="TM_PBP2"/>
    <property type="match status" value="1"/>
</dbReference>
<keyword evidence="10" id="KW-1185">Reference proteome</keyword>
<dbReference type="InterPro" id="IPR035906">
    <property type="entry name" value="MetI-like_sf"/>
</dbReference>
<evidence type="ECO:0000256" key="3">
    <source>
        <dbReference type="ARBA" id="ARBA00022475"/>
    </source>
</evidence>
<feature type="transmembrane region" description="Helical" evidence="7">
    <location>
        <begin position="12"/>
        <end position="36"/>
    </location>
</feature>
<dbReference type="GO" id="GO:0055085">
    <property type="term" value="P:transmembrane transport"/>
    <property type="evidence" value="ECO:0007669"/>
    <property type="project" value="InterPro"/>
</dbReference>
<feature type="transmembrane region" description="Helical" evidence="7">
    <location>
        <begin position="201"/>
        <end position="220"/>
    </location>
</feature>
<evidence type="ECO:0000256" key="1">
    <source>
        <dbReference type="ARBA" id="ARBA00004651"/>
    </source>
</evidence>
<keyword evidence="5 7" id="KW-1133">Transmembrane helix</keyword>
<accession>A0A433X335</accession>
<protein>
    <submittedName>
        <fullName evidence="9">Sugar ABC transporter permease</fullName>
    </submittedName>
</protein>
<dbReference type="Proteomes" id="UP000272464">
    <property type="component" value="Unassembled WGS sequence"/>
</dbReference>
<evidence type="ECO:0000256" key="2">
    <source>
        <dbReference type="ARBA" id="ARBA00022448"/>
    </source>
</evidence>
<comment type="subcellular location">
    <subcellularLocation>
        <location evidence="1 7">Cell membrane</location>
        <topology evidence="1 7">Multi-pass membrane protein</topology>
    </subcellularLocation>
</comment>
<keyword evidence="6 7" id="KW-0472">Membrane</keyword>
<keyword evidence="2 7" id="KW-0813">Transport</keyword>
<dbReference type="EMBL" id="RZNX01000010">
    <property type="protein sequence ID" value="RUT28490.1"/>
    <property type="molecule type" value="Genomic_DNA"/>
</dbReference>
<comment type="caution">
    <text evidence="9">The sequence shown here is derived from an EMBL/GenBank/DDBJ whole genome shotgun (WGS) entry which is preliminary data.</text>
</comment>
<evidence type="ECO:0000313" key="9">
    <source>
        <dbReference type="EMBL" id="RUT28490.1"/>
    </source>
</evidence>
<feature type="transmembrane region" description="Helical" evidence="7">
    <location>
        <begin position="154"/>
        <end position="180"/>
    </location>
</feature>
<dbReference type="InterPro" id="IPR000515">
    <property type="entry name" value="MetI-like"/>
</dbReference>
<evidence type="ECO:0000256" key="6">
    <source>
        <dbReference type="ARBA" id="ARBA00023136"/>
    </source>
</evidence>
<keyword evidence="3" id="KW-1003">Cell membrane</keyword>
<proteinExistence type="inferred from homology"/>
<dbReference type="Gene3D" id="1.10.3720.10">
    <property type="entry name" value="MetI-like"/>
    <property type="match status" value="1"/>
</dbReference>
<feature type="transmembrane region" description="Helical" evidence="7">
    <location>
        <begin position="266"/>
        <end position="285"/>
    </location>
</feature>
<dbReference type="SUPFAM" id="SSF161098">
    <property type="entry name" value="MetI-like"/>
    <property type="match status" value="1"/>
</dbReference>
<comment type="similarity">
    <text evidence="7">Belongs to the binding-protein-dependent transport system permease family.</text>
</comment>
<dbReference type="GO" id="GO:0005886">
    <property type="term" value="C:plasma membrane"/>
    <property type="evidence" value="ECO:0007669"/>
    <property type="project" value="UniProtKB-SubCell"/>
</dbReference>
<feature type="domain" description="ABC transmembrane type-1" evidence="8">
    <location>
        <begin position="70"/>
        <end position="282"/>
    </location>
</feature>
<keyword evidence="4 7" id="KW-0812">Transmembrane</keyword>
<dbReference type="InterPro" id="IPR051393">
    <property type="entry name" value="ABC_transporter_permease"/>
</dbReference>
<dbReference type="OrthoDB" id="9788108at2"/>
<organism evidence="9 10">
    <name type="scientific">Paenibacillus zeisoli</name>
    <dbReference type="NCBI Taxonomy" id="2496267"/>
    <lineage>
        <taxon>Bacteria</taxon>
        <taxon>Bacillati</taxon>
        <taxon>Bacillota</taxon>
        <taxon>Bacilli</taxon>
        <taxon>Bacillales</taxon>
        <taxon>Paenibacillaceae</taxon>
        <taxon>Paenibacillus</taxon>
    </lineage>
</organism>
<dbReference type="PANTHER" id="PTHR30193">
    <property type="entry name" value="ABC TRANSPORTER PERMEASE PROTEIN"/>
    <property type="match status" value="1"/>
</dbReference>